<keyword evidence="1" id="KW-0472">Membrane</keyword>
<evidence type="ECO:0000256" key="1">
    <source>
        <dbReference type="SAM" id="Phobius"/>
    </source>
</evidence>
<accession>A0A174EAK7</accession>
<keyword evidence="1" id="KW-1133">Transmembrane helix</keyword>
<dbReference type="Pfam" id="PF14903">
    <property type="entry name" value="WG_beta_rep"/>
    <property type="match status" value="2"/>
</dbReference>
<organism evidence="2 3">
    <name type="scientific">Clostridium disporicum</name>
    <dbReference type="NCBI Taxonomy" id="84024"/>
    <lineage>
        <taxon>Bacteria</taxon>
        <taxon>Bacillati</taxon>
        <taxon>Bacillota</taxon>
        <taxon>Clostridia</taxon>
        <taxon>Eubacteriales</taxon>
        <taxon>Clostridiaceae</taxon>
        <taxon>Clostridium</taxon>
    </lineage>
</organism>
<proteinExistence type="predicted"/>
<evidence type="ECO:0000313" key="3">
    <source>
        <dbReference type="Proteomes" id="UP000095558"/>
    </source>
</evidence>
<gene>
    <name evidence="2" type="ORF">ERS852470_02080</name>
</gene>
<sequence>MGKSDETHRCDVQKIAEEKYITQKAASKRAVIIFITAFLIVGIVIIGIVYYLLSVKFISSNMGRTLGSVEIKIEDKPQVETDGNNVFVNNIKLYQYEEEKELDLYPFVDEEGRYGYIDSSGEVIIEPQYGYANFFSEGMAFVVIDEKGAYINEKGEVITSGDYFYGDSFCNGLAVVYYYDIKGNEEDDEISAVINKDGKEVLRDKYDYVTTEYNGFIVAEKDNKETLYDVNGNEISLSNKCSIYRGYIDGYAVIQDNESYDYYILNEDLKIINFNEYNITDISNSFYELYNEDKGEYVYLNNKLEPIYLKDDYSYLTCFDNENEIACVYYYGSNERVYTYIDYCGNKLFDSKYEIDSSFVDGIASAYLVNEDNYSYGIVDSKGNLIEEGFYYVEVANKNRLIVYDENYTNVGVRDLEGNWIIDDEYDSITAFNNVFICKTIDGDNESYDVYTINGKKINDKSFGASFFSYSKMIYIYDINRDDYENDYYINSENYDVIQFETKDD</sequence>
<evidence type="ECO:0000313" key="2">
    <source>
        <dbReference type="EMBL" id="CUO34683.1"/>
    </source>
</evidence>
<name>A0A174EAK7_9CLOT</name>
<dbReference type="OrthoDB" id="210273at2"/>
<dbReference type="Proteomes" id="UP000095558">
    <property type="component" value="Unassembled WGS sequence"/>
</dbReference>
<feature type="transmembrane region" description="Helical" evidence="1">
    <location>
        <begin position="30"/>
        <end position="53"/>
    </location>
</feature>
<protein>
    <submittedName>
        <fullName evidence="2">KWG repeat-containing protein</fullName>
    </submittedName>
</protein>
<keyword evidence="1" id="KW-0812">Transmembrane</keyword>
<dbReference type="InterPro" id="IPR032774">
    <property type="entry name" value="WG_beta_rep"/>
</dbReference>
<dbReference type="AlphaFoldDB" id="A0A174EAK7"/>
<reference evidence="2 3" key="1">
    <citation type="submission" date="2015-09" db="EMBL/GenBank/DDBJ databases">
        <authorList>
            <consortium name="Pathogen Informatics"/>
        </authorList>
    </citation>
    <scope>NUCLEOTIDE SEQUENCE [LARGE SCALE GENOMIC DNA]</scope>
    <source>
        <strain evidence="2 3">2789STDY5834855</strain>
    </source>
</reference>
<dbReference type="PANTHER" id="PTHR37841:SF1">
    <property type="entry name" value="DUF3298 DOMAIN-CONTAINING PROTEIN"/>
    <property type="match status" value="1"/>
</dbReference>
<dbReference type="RefSeq" id="WP_042395715.1">
    <property type="nucleotide sequence ID" value="NZ_CYZV01000021.1"/>
</dbReference>
<dbReference type="PANTHER" id="PTHR37841">
    <property type="entry name" value="GLR2918 PROTEIN"/>
    <property type="match status" value="1"/>
</dbReference>
<dbReference type="GeneID" id="83011037"/>
<dbReference type="EMBL" id="CYZV01000021">
    <property type="protein sequence ID" value="CUO34683.1"/>
    <property type="molecule type" value="Genomic_DNA"/>
</dbReference>